<proteinExistence type="predicted"/>
<comment type="caution">
    <text evidence="2">The sequence shown here is derived from an EMBL/GenBank/DDBJ whole genome shotgun (WGS) entry which is preliminary data.</text>
</comment>
<dbReference type="Pfam" id="PF01370">
    <property type="entry name" value="Epimerase"/>
    <property type="match status" value="1"/>
</dbReference>
<reference evidence="2" key="1">
    <citation type="submission" date="2022-06" db="EMBL/GenBank/DDBJ databases">
        <title>Genomic Encyclopedia of Archaeal and Bacterial Type Strains, Phase II (KMG-II): from individual species to whole genera.</title>
        <authorList>
            <person name="Goeker M."/>
        </authorList>
    </citation>
    <scope>NUCLEOTIDE SEQUENCE</scope>
    <source>
        <strain evidence="2">DSM 43935</strain>
    </source>
</reference>
<dbReference type="InterPro" id="IPR001509">
    <property type="entry name" value="Epimerase_deHydtase"/>
</dbReference>
<gene>
    <name evidence="2" type="ORF">LX83_002349</name>
</gene>
<dbReference type="SUPFAM" id="SSF51735">
    <property type="entry name" value="NAD(P)-binding Rossmann-fold domains"/>
    <property type="match status" value="1"/>
</dbReference>
<sequence length="318" mass="33746">MAERIVVLGAGSGIGHEIARQLVAEGRPVRAVTRSGRGTPDGADSHRADLMDRDAAIAACAGATVVHLTANPPYPDWVRMLPTIVTNSLAGAEAAGAKLVLADNLYAYGPVSGPITEDTPERPVGPKERLRAELGRRLLDAHRAGRVRVALGRSSDYYGPGGLKSLHGITVLAPLAKGGIPMWLGDLDVPHTLPFLGDTARAQIVLGDDDRADGRVWITPAAPTLTGREFVATAARLAGRPGRRALRLPQFTTAVLGLVDRTVRGAGELAHQRTRPWIADHSAFERTFGPLPVTPHEEAITRTLAWYRAGGASPTGRR</sequence>
<dbReference type="RefSeq" id="WP_253770361.1">
    <property type="nucleotide sequence ID" value="NZ_JAMTCK010000005.1"/>
</dbReference>
<dbReference type="Proteomes" id="UP001206128">
    <property type="component" value="Unassembled WGS sequence"/>
</dbReference>
<accession>A0AAE3GBZ5</accession>
<evidence type="ECO:0000259" key="1">
    <source>
        <dbReference type="Pfam" id="PF01370"/>
    </source>
</evidence>
<organism evidence="2 3">
    <name type="scientific">Goodfellowiella coeruleoviolacea</name>
    <dbReference type="NCBI Taxonomy" id="334858"/>
    <lineage>
        <taxon>Bacteria</taxon>
        <taxon>Bacillati</taxon>
        <taxon>Actinomycetota</taxon>
        <taxon>Actinomycetes</taxon>
        <taxon>Pseudonocardiales</taxon>
        <taxon>Pseudonocardiaceae</taxon>
        <taxon>Goodfellowiella</taxon>
    </lineage>
</organism>
<dbReference type="InterPro" id="IPR036291">
    <property type="entry name" value="NAD(P)-bd_dom_sf"/>
</dbReference>
<dbReference type="Gene3D" id="3.40.50.720">
    <property type="entry name" value="NAD(P)-binding Rossmann-like Domain"/>
    <property type="match status" value="1"/>
</dbReference>
<name>A0AAE3GBZ5_9PSEU</name>
<evidence type="ECO:0000313" key="2">
    <source>
        <dbReference type="EMBL" id="MCP2165491.1"/>
    </source>
</evidence>
<protein>
    <submittedName>
        <fullName evidence="2">Nucleoside-diphosphate-sugar epimerase</fullName>
    </submittedName>
</protein>
<evidence type="ECO:0000313" key="3">
    <source>
        <dbReference type="Proteomes" id="UP001206128"/>
    </source>
</evidence>
<feature type="domain" description="NAD-dependent epimerase/dehydratase" evidence="1">
    <location>
        <begin position="5"/>
        <end position="204"/>
    </location>
</feature>
<dbReference type="EMBL" id="JAMTCK010000005">
    <property type="protein sequence ID" value="MCP2165491.1"/>
    <property type="molecule type" value="Genomic_DNA"/>
</dbReference>
<dbReference type="AlphaFoldDB" id="A0AAE3GBZ5"/>
<keyword evidence="3" id="KW-1185">Reference proteome</keyword>